<evidence type="ECO:0000256" key="7">
    <source>
        <dbReference type="ARBA" id="ARBA00022777"/>
    </source>
</evidence>
<dbReference type="AlphaFoldDB" id="A0A927MSB3"/>
<comment type="catalytic activity">
    <reaction evidence="1">
        <text>ATP + protein L-histidine = ADP + protein N-phospho-L-histidine.</text>
        <dbReference type="EC" id="2.7.13.3"/>
    </reaction>
</comment>
<keyword evidence="5" id="KW-0808">Transferase</keyword>
<keyword evidence="11" id="KW-0472">Membrane</keyword>
<dbReference type="Pfam" id="PF00072">
    <property type="entry name" value="Response_reg"/>
    <property type="match status" value="1"/>
</dbReference>
<feature type="transmembrane region" description="Helical" evidence="11">
    <location>
        <begin position="341"/>
        <end position="358"/>
    </location>
</feature>
<comment type="subcellular location">
    <subcellularLocation>
        <location evidence="2">Cell membrane</location>
        <topology evidence="2">Multi-pass membrane protein</topology>
    </subcellularLocation>
</comment>
<accession>A0A927MSB3</accession>
<reference evidence="14" key="1">
    <citation type="submission" date="2020-10" db="EMBL/GenBank/DDBJ databases">
        <title>Genomic Encyclopedia of Type Strains, Phase IV (KMG-IV): sequencing the most valuable type-strain genomes for metagenomic binning, comparative biology and taxonomic classification.</title>
        <authorList>
            <person name="Goeker M."/>
        </authorList>
    </citation>
    <scope>NUCLEOTIDE SEQUENCE</scope>
    <source>
        <strain evidence="14">DSM 13886</strain>
    </source>
</reference>
<feature type="domain" description="Response regulatory" evidence="13">
    <location>
        <begin position="707"/>
        <end position="823"/>
    </location>
</feature>
<dbReference type="GO" id="GO:0005524">
    <property type="term" value="F:ATP binding"/>
    <property type="evidence" value="ECO:0007669"/>
    <property type="project" value="UniProtKB-KW"/>
</dbReference>
<dbReference type="PROSITE" id="PS50110">
    <property type="entry name" value="RESPONSE_REGULATORY"/>
    <property type="match status" value="1"/>
</dbReference>
<feature type="domain" description="Histidine kinase" evidence="12">
    <location>
        <begin position="934"/>
        <end position="1031"/>
    </location>
</feature>
<evidence type="ECO:0000256" key="2">
    <source>
        <dbReference type="ARBA" id="ARBA00004651"/>
    </source>
</evidence>
<dbReference type="EMBL" id="JADBEL010000029">
    <property type="protein sequence ID" value="MBE1556539.1"/>
    <property type="molecule type" value="Genomic_DNA"/>
</dbReference>
<evidence type="ECO:0000259" key="12">
    <source>
        <dbReference type="PROSITE" id="PS50109"/>
    </source>
</evidence>
<dbReference type="SMART" id="SM00448">
    <property type="entry name" value="REC"/>
    <property type="match status" value="1"/>
</dbReference>
<dbReference type="Gene3D" id="3.40.50.2300">
    <property type="match status" value="1"/>
</dbReference>
<feature type="transmembrane region" description="Helical" evidence="11">
    <location>
        <begin position="12"/>
        <end position="33"/>
    </location>
</feature>
<evidence type="ECO:0000256" key="5">
    <source>
        <dbReference type="ARBA" id="ARBA00022679"/>
    </source>
</evidence>
<dbReference type="SUPFAM" id="SSF55874">
    <property type="entry name" value="ATPase domain of HSP90 chaperone/DNA topoisomerase II/histidine kinase"/>
    <property type="match status" value="2"/>
</dbReference>
<evidence type="ECO:0000256" key="3">
    <source>
        <dbReference type="ARBA" id="ARBA00012438"/>
    </source>
</evidence>
<dbReference type="Gene3D" id="1.10.287.130">
    <property type="match status" value="1"/>
</dbReference>
<gene>
    <name evidence="14" type="ORF">H4683_003664</name>
</gene>
<dbReference type="SUPFAM" id="SSF47384">
    <property type="entry name" value="Homodimeric domain of signal transducing histidine kinase"/>
    <property type="match status" value="1"/>
</dbReference>
<feature type="transmembrane region" description="Helical" evidence="11">
    <location>
        <begin position="316"/>
        <end position="335"/>
    </location>
</feature>
<dbReference type="GO" id="GO:0000155">
    <property type="term" value="F:phosphorelay sensor kinase activity"/>
    <property type="evidence" value="ECO:0007669"/>
    <property type="project" value="InterPro"/>
</dbReference>
<dbReference type="SUPFAM" id="SSF49785">
    <property type="entry name" value="Galactose-binding domain-like"/>
    <property type="match status" value="1"/>
</dbReference>
<feature type="modified residue" description="4-aspartylphosphate" evidence="10">
    <location>
        <position position="756"/>
    </location>
</feature>
<keyword evidence="9" id="KW-0902">Two-component regulatory system</keyword>
<dbReference type="SUPFAM" id="SSF52172">
    <property type="entry name" value="CheY-like"/>
    <property type="match status" value="1"/>
</dbReference>
<dbReference type="InterPro" id="IPR005467">
    <property type="entry name" value="His_kinase_dom"/>
</dbReference>
<keyword evidence="7 14" id="KW-0418">Kinase</keyword>
<dbReference type="GO" id="GO:0005886">
    <property type="term" value="C:plasma membrane"/>
    <property type="evidence" value="ECO:0007669"/>
    <property type="project" value="UniProtKB-SubCell"/>
</dbReference>
<dbReference type="CDD" id="cd17574">
    <property type="entry name" value="REC_OmpR"/>
    <property type="match status" value="1"/>
</dbReference>
<dbReference type="PROSITE" id="PS50109">
    <property type="entry name" value="HIS_KIN"/>
    <property type="match status" value="2"/>
</dbReference>
<dbReference type="InterPro" id="IPR004358">
    <property type="entry name" value="Sig_transdc_His_kin-like_C"/>
</dbReference>
<dbReference type="Proteomes" id="UP000658225">
    <property type="component" value="Unassembled WGS sequence"/>
</dbReference>
<evidence type="ECO:0000256" key="6">
    <source>
        <dbReference type="ARBA" id="ARBA00022741"/>
    </source>
</evidence>
<dbReference type="InterPro" id="IPR036097">
    <property type="entry name" value="HisK_dim/P_sf"/>
</dbReference>
<proteinExistence type="predicted"/>
<dbReference type="SMART" id="SM00387">
    <property type="entry name" value="HATPase_c"/>
    <property type="match status" value="2"/>
</dbReference>
<feature type="transmembrane region" description="Helical" evidence="11">
    <location>
        <begin position="285"/>
        <end position="309"/>
    </location>
</feature>
<evidence type="ECO:0000256" key="10">
    <source>
        <dbReference type="PROSITE-ProRule" id="PRU00169"/>
    </source>
</evidence>
<evidence type="ECO:0000313" key="14">
    <source>
        <dbReference type="EMBL" id="MBE1556539.1"/>
    </source>
</evidence>
<keyword evidence="15" id="KW-1185">Reference proteome</keyword>
<dbReference type="Pfam" id="PF02518">
    <property type="entry name" value="HATPase_c"/>
    <property type="match status" value="2"/>
</dbReference>
<dbReference type="EC" id="2.7.13.3" evidence="3"/>
<dbReference type="PANTHER" id="PTHR43047">
    <property type="entry name" value="TWO-COMPONENT HISTIDINE PROTEIN KINASE"/>
    <property type="match status" value="1"/>
</dbReference>
<feature type="transmembrane region" description="Helical" evidence="11">
    <location>
        <begin position="223"/>
        <end position="241"/>
    </location>
</feature>
<name>A0A927MSB3_9BACL</name>
<dbReference type="InterPro" id="IPR036890">
    <property type="entry name" value="HATPase_C_sf"/>
</dbReference>
<dbReference type="FunFam" id="3.30.565.10:FF:000006">
    <property type="entry name" value="Sensor histidine kinase WalK"/>
    <property type="match status" value="1"/>
</dbReference>
<dbReference type="PRINTS" id="PR00344">
    <property type="entry name" value="BCTRLSENSOR"/>
</dbReference>
<dbReference type="RefSeq" id="WP_225942196.1">
    <property type="nucleotide sequence ID" value="NZ_JADBEL010000029.1"/>
</dbReference>
<evidence type="ECO:0000256" key="9">
    <source>
        <dbReference type="ARBA" id="ARBA00023012"/>
    </source>
</evidence>
<dbReference type="Pfam" id="PF00512">
    <property type="entry name" value="HisKA"/>
    <property type="match status" value="1"/>
</dbReference>
<dbReference type="CDD" id="cd00082">
    <property type="entry name" value="HisKA"/>
    <property type="match status" value="1"/>
</dbReference>
<feature type="transmembrane region" description="Helical" evidence="11">
    <location>
        <begin position="248"/>
        <end position="265"/>
    </location>
</feature>
<dbReference type="PANTHER" id="PTHR43047:SF72">
    <property type="entry name" value="OSMOSENSING HISTIDINE PROTEIN KINASE SLN1"/>
    <property type="match status" value="1"/>
</dbReference>
<keyword evidence="11" id="KW-1133">Transmembrane helix</keyword>
<evidence type="ECO:0000256" key="1">
    <source>
        <dbReference type="ARBA" id="ARBA00000085"/>
    </source>
</evidence>
<dbReference type="Gene3D" id="2.60.120.260">
    <property type="entry name" value="Galactose-binding domain-like"/>
    <property type="match status" value="1"/>
</dbReference>
<evidence type="ECO:0000313" key="15">
    <source>
        <dbReference type="Proteomes" id="UP000658225"/>
    </source>
</evidence>
<dbReference type="InterPro" id="IPR010559">
    <property type="entry name" value="Sig_transdc_His_kin_internal"/>
</dbReference>
<organism evidence="14 15">
    <name type="scientific">Sporosarcina limicola</name>
    <dbReference type="NCBI Taxonomy" id="34101"/>
    <lineage>
        <taxon>Bacteria</taxon>
        <taxon>Bacillati</taxon>
        <taxon>Bacillota</taxon>
        <taxon>Bacilli</taxon>
        <taxon>Bacillales</taxon>
        <taxon>Caryophanaceae</taxon>
        <taxon>Sporosarcina</taxon>
    </lineage>
</organism>
<dbReference type="InterPro" id="IPR011006">
    <property type="entry name" value="CheY-like_superfamily"/>
</dbReference>
<keyword evidence="4 10" id="KW-0597">Phosphoprotein</keyword>
<evidence type="ECO:0000256" key="11">
    <source>
        <dbReference type="SAM" id="Phobius"/>
    </source>
</evidence>
<keyword evidence="8" id="KW-0067">ATP-binding</keyword>
<dbReference type="InterPro" id="IPR003594">
    <property type="entry name" value="HATPase_dom"/>
</dbReference>
<dbReference type="InterPro" id="IPR003661">
    <property type="entry name" value="HisK_dim/P_dom"/>
</dbReference>
<dbReference type="SMART" id="SM00388">
    <property type="entry name" value="HisKA"/>
    <property type="match status" value="1"/>
</dbReference>
<keyword evidence="11" id="KW-0812">Transmembrane</keyword>
<evidence type="ECO:0000259" key="13">
    <source>
        <dbReference type="PROSITE" id="PS50110"/>
    </source>
</evidence>
<evidence type="ECO:0000256" key="4">
    <source>
        <dbReference type="ARBA" id="ARBA00022553"/>
    </source>
</evidence>
<sequence>MSNSSKGIGKWNVFFIVSLFLIILTGSRILWIVSFHNTDQPYAVDGEMDLRDWDATKGRTINLDGQWEFYHHVWLVGDENQKEPLGDNPQFIQVPGDWSASLQPEDTTPYGYGSYRLRILVNPENDLNYSIRIPSVRSSSALYVNGRLLAKSGEPGENEREYVAQNVPYSSTFTTNGSNVIEVVVQAANFKDPRDSGIVRSIKFGMEDAIVRETQLSVAMQQMVAVVFLMHAVYALILFLVGTRERRLLYFSLLTVSAMFTNLLGGEEKFLHYWFSIDYEWSFKLVHLSMIGIAYALFQCIVPQLPAYWRKVVPGYVALCGVTALLSLFLSAKYIVMLQPLYIMLIVTSMLITIVSLLRTSMKDIKDNILLILSLVAFASSFVWWGFFLTTGIKIVYYPFDLIVSTACFASVWFRRYFQVHFETKKLAAKLQRADKKKDEFLANTSHELRNPLHGILNISHAVLEREQHTLNERSIRDLGTVLSVGRRMSLMLNDLLDAMSLQESALRLQFRSFSIQTITTGVFDMLHFMTEGKSVRLVNHIPKNFPQVFADENRVIQIVFNLLHNAVKYTNEGEVSIQGYVKDGRAHIVISDTGIGMDREMMGRVFEPYEQGNPVKTMIEGGFGIGLSVSKQLVELHGGTLQVSSVPNQGSKFSFSLQLSDSTDCLVETETEIAASLVVESTLDTSSAPIDSIGGQQPQIFADRPRILVVDDDPVNLKVLETILSLERYDIMTVTSGKKALDVLGSREWDLVISDVMMPQMSGYELSRTIRKRFTLTELPILLLTARSRSEDIENGFLSGANDYVTKPVDALEIRSRVRALTEVKQSVRERLQMEAAWLQAQIQPHFLFNTLNAIVALSEIDLNRMRKLLEVFSNFLRDKFKFQNVDELAPIEDELSTVRSYLYIEHERFGDRLQVDWEIDECEQLKIPLLTIQPLVENAIKHGIMKRSRGGKILIRISNYETYAEISVEDDGIGMDEGLLQRVPGRRSNTGSGVGLLNTDLRLKRHFGKGLQIISKPGHGTSVSFIVHK</sequence>
<dbReference type="InterPro" id="IPR001789">
    <property type="entry name" value="Sig_transdc_resp-reg_receiver"/>
</dbReference>
<comment type="caution">
    <text evidence="14">The sequence shown here is derived from an EMBL/GenBank/DDBJ whole genome shotgun (WGS) entry which is preliminary data.</text>
</comment>
<feature type="domain" description="Histidine kinase" evidence="12">
    <location>
        <begin position="444"/>
        <end position="662"/>
    </location>
</feature>
<evidence type="ECO:0000256" key="8">
    <source>
        <dbReference type="ARBA" id="ARBA00022840"/>
    </source>
</evidence>
<dbReference type="InterPro" id="IPR008979">
    <property type="entry name" value="Galactose-bd-like_sf"/>
</dbReference>
<dbReference type="Pfam" id="PF06580">
    <property type="entry name" value="His_kinase"/>
    <property type="match status" value="1"/>
</dbReference>
<dbReference type="GO" id="GO:0009927">
    <property type="term" value="F:histidine phosphotransfer kinase activity"/>
    <property type="evidence" value="ECO:0007669"/>
    <property type="project" value="TreeGrafter"/>
</dbReference>
<dbReference type="Gene3D" id="3.30.565.10">
    <property type="entry name" value="Histidine kinase-like ATPase, C-terminal domain"/>
    <property type="match status" value="2"/>
</dbReference>
<keyword evidence="6" id="KW-0547">Nucleotide-binding</keyword>
<feature type="transmembrane region" description="Helical" evidence="11">
    <location>
        <begin position="370"/>
        <end position="389"/>
    </location>
</feature>
<protein>
    <recommendedName>
        <fullName evidence="3">histidine kinase</fullName>
        <ecNumber evidence="3">2.7.13.3</ecNumber>
    </recommendedName>
</protein>